<dbReference type="GO" id="GO:0031177">
    <property type="term" value="F:phosphopantetheine binding"/>
    <property type="evidence" value="ECO:0007669"/>
    <property type="project" value="InterPro"/>
</dbReference>
<dbReference type="Gene3D" id="3.40.50.720">
    <property type="entry name" value="NAD(P)-binding Rossmann-like Domain"/>
    <property type="match status" value="1"/>
</dbReference>
<dbReference type="InterPro" id="IPR042099">
    <property type="entry name" value="ANL_N_sf"/>
</dbReference>
<dbReference type="InterPro" id="IPR036291">
    <property type="entry name" value="NAD(P)-bd_dom_sf"/>
</dbReference>
<name>A0A5M3YP96_ASPTE</name>
<evidence type="ECO:0000313" key="1">
    <source>
        <dbReference type="EMBL" id="GFF15239.1"/>
    </source>
</evidence>
<dbReference type="Gene3D" id="3.40.50.12780">
    <property type="entry name" value="N-terminal domain of ligase-like"/>
    <property type="match status" value="1"/>
</dbReference>
<dbReference type="PANTHER" id="PTHR43439:SF2">
    <property type="entry name" value="ENZYME, PUTATIVE (JCVI)-RELATED"/>
    <property type="match status" value="1"/>
</dbReference>
<comment type="caution">
    <text evidence="1">The sequence shown here is derived from an EMBL/GenBank/DDBJ whole genome shotgun (WGS) entry which is preliminary data.</text>
</comment>
<dbReference type="SUPFAM" id="SSF56801">
    <property type="entry name" value="Acetyl-CoA synthetase-like"/>
    <property type="match status" value="1"/>
</dbReference>
<dbReference type="Pfam" id="PF00501">
    <property type="entry name" value="AMP-binding"/>
    <property type="match status" value="1"/>
</dbReference>
<dbReference type="InterPro" id="IPR000873">
    <property type="entry name" value="AMP-dep_synth/lig_dom"/>
</dbReference>
<dbReference type="InterPro" id="IPR020806">
    <property type="entry name" value="PKS_PP-bd"/>
</dbReference>
<dbReference type="Pfam" id="PF00550">
    <property type="entry name" value="PP-binding"/>
    <property type="match status" value="1"/>
</dbReference>
<sequence>MAPSSAITPGQCLLATVVDSLATSSPTRKLGVIPMDDGFKPVAASELSDAVNAMAWWVEEHVGKADEPETIAFVGATDIRYLVFVLACHKTGYKPLLISTRLSDAAYEHLLTALECKKFAYTKETERRVSEIRAFRKGTAFFEVPEVKDILKPHGSVSYPWSKTYTQAENEVALIIHSSGTTGMPKPVPLTHGFFATIDNVAHLPIPKGRQFGFFSNLGPDNLVLSTTPLFHLMGFIAFIESIFHNVPFTCLPDKPLSVELLNDTIKKTKPKAAILPPSVLEDMSQTETGIEALKSLDYVYFGGAPLAPETGARLSNYTQLISVIGSSEMGLIPSLVPEGQGNWNYFEWNEEYGVKMEHLGEGLYELVIPRGEKSRAIHAIFHTFPDKTEYRSNDLFVQHPENPNLWKFHGRLDDVVVLSNGEKLNPVTLEKIVEDHPKVHRALLIGQNRFQTSLLIEPVWPENSTELDETAFIEEIWPVVEKANEAVPKYGRIVKNKIRLSDPTKPFKLTPKGTTQRHAVNKDYSDEIEAMYSAANQEYQRLPANLDQDSLATYVRQIVYTLIGREDIDDDDDFYSIGLDSLATIELARILKSAVSFQHLEAQTISPQQIYRNSTVSRLAQFIHGILTGQTVTTLSRVDRINNMIAKYATNLRQRSEQYLPPPRSQTIVLTGSTGSLGTYLLSALLNDINIDKIYCFNRSDAKDRQIASFEEKGLDAGPLNDNSRVEFLQVSFGDKQFGLSVDKYTELSNRVQLILHNAWAVNFNIPLESFVPHIRGVSEFINFSISSKYNAHLAFVSSVGTIGAWTPEMGPSIPEVPFETPDPVLDQGYAESKHVAERMCLEASRKAGVPTTIFRVGQIAGPTTEKGSWNTNEWLPTLVATSKALRKVPTTLGAFEVDWVPVDTLAKIMIELLESRRNSQEISTFFHLMNPSKTSWSSIVPAIEKAYGIPSVPLEEWIGELVSIENPSEEEARKKPALKLLDFYRGMAAGKRMLAVTVDTGKTQEGSATMADLAPIDQRLMDNWIQQWNF</sequence>
<dbReference type="InterPro" id="IPR013120">
    <property type="entry name" value="FAR_NAD-bd"/>
</dbReference>
<dbReference type="PROSITE" id="PS50075">
    <property type="entry name" value="CARRIER"/>
    <property type="match status" value="1"/>
</dbReference>
<dbReference type="SUPFAM" id="SSF51735">
    <property type="entry name" value="NAD(P)-binding Rossmann-fold domains"/>
    <property type="match status" value="1"/>
</dbReference>
<dbReference type="Gene3D" id="1.10.1200.10">
    <property type="entry name" value="ACP-like"/>
    <property type="match status" value="1"/>
</dbReference>
<reference evidence="1 2" key="1">
    <citation type="submission" date="2020-01" db="EMBL/GenBank/DDBJ databases">
        <title>Aspergillus terreus IFO 6365 whole genome shotgun sequence.</title>
        <authorList>
            <person name="Kanamasa S."/>
            <person name="Takahashi H."/>
        </authorList>
    </citation>
    <scope>NUCLEOTIDE SEQUENCE [LARGE SCALE GENOMIC DNA]</scope>
    <source>
        <strain evidence="1 2">IFO 6365</strain>
    </source>
</reference>
<dbReference type="AlphaFoldDB" id="A0A5M3YP96"/>
<dbReference type="InterPro" id="IPR051414">
    <property type="entry name" value="Adenylate-forming_Reductase"/>
</dbReference>
<dbReference type="PROSITE" id="PS00455">
    <property type="entry name" value="AMP_BINDING"/>
    <property type="match status" value="1"/>
</dbReference>
<dbReference type="EMBL" id="BLJY01000004">
    <property type="protein sequence ID" value="GFF15239.1"/>
    <property type="molecule type" value="Genomic_DNA"/>
</dbReference>
<dbReference type="InterPro" id="IPR036736">
    <property type="entry name" value="ACP-like_sf"/>
</dbReference>
<keyword evidence="2" id="KW-1185">Reference proteome</keyword>
<gene>
    <name evidence="1" type="ORF">ATEIFO6365_0004035800</name>
</gene>
<dbReference type="Proteomes" id="UP000452235">
    <property type="component" value="Unassembled WGS sequence"/>
</dbReference>
<dbReference type="Pfam" id="PF23562">
    <property type="entry name" value="AMP-binding_C_3"/>
    <property type="match status" value="1"/>
</dbReference>
<proteinExistence type="predicted"/>
<dbReference type="SMART" id="SM00823">
    <property type="entry name" value="PKS_PP"/>
    <property type="match status" value="1"/>
</dbReference>
<dbReference type="Pfam" id="PF07993">
    <property type="entry name" value="NAD_binding_4"/>
    <property type="match status" value="1"/>
</dbReference>
<dbReference type="PANTHER" id="PTHR43439">
    <property type="entry name" value="PHENYLACETATE-COENZYME A LIGASE"/>
    <property type="match status" value="1"/>
</dbReference>
<dbReference type="InterPro" id="IPR020845">
    <property type="entry name" value="AMP-binding_CS"/>
</dbReference>
<dbReference type="InterPro" id="IPR006162">
    <property type="entry name" value="Ppantetheine_attach_site"/>
</dbReference>
<accession>A0A5M3YP96</accession>
<dbReference type="OrthoDB" id="429813at2759"/>
<dbReference type="InterPro" id="IPR009081">
    <property type="entry name" value="PP-bd_ACP"/>
</dbReference>
<dbReference type="PROSITE" id="PS00012">
    <property type="entry name" value="PHOSPHOPANTETHEINE"/>
    <property type="match status" value="1"/>
</dbReference>
<dbReference type="VEuPathDB" id="FungiDB:ATEG_09142"/>
<evidence type="ECO:0000313" key="2">
    <source>
        <dbReference type="Proteomes" id="UP000452235"/>
    </source>
</evidence>
<protein>
    <submittedName>
        <fullName evidence="1">NRPS-like enzyme</fullName>
    </submittedName>
</protein>
<dbReference type="SUPFAM" id="SSF47336">
    <property type="entry name" value="ACP-like"/>
    <property type="match status" value="1"/>
</dbReference>
<organism evidence="1 2">
    <name type="scientific">Aspergillus terreus</name>
    <dbReference type="NCBI Taxonomy" id="33178"/>
    <lineage>
        <taxon>Eukaryota</taxon>
        <taxon>Fungi</taxon>
        <taxon>Dikarya</taxon>
        <taxon>Ascomycota</taxon>
        <taxon>Pezizomycotina</taxon>
        <taxon>Eurotiomycetes</taxon>
        <taxon>Eurotiomycetidae</taxon>
        <taxon>Eurotiales</taxon>
        <taxon>Aspergillaceae</taxon>
        <taxon>Aspergillus</taxon>
        <taxon>Aspergillus subgen. Circumdati</taxon>
    </lineage>
</organism>